<evidence type="ECO:0000313" key="2">
    <source>
        <dbReference type="EMBL" id="KPI90758.1"/>
    </source>
</evidence>
<accession>A0A0N1ICH3</accession>
<dbReference type="EMBL" id="LJSK01000002">
    <property type="protein sequence ID" value="KPI90758.1"/>
    <property type="molecule type" value="Genomic_DNA"/>
</dbReference>
<dbReference type="VEuPathDB" id="TriTrypDB:Lsey_0002_0820"/>
<dbReference type="Proteomes" id="UP000038009">
    <property type="component" value="Unassembled WGS sequence"/>
</dbReference>
<dbReference type="AlphaFoldDB" id="A0A0N1ICH3"/>
<proteinExistence type="predicted"/>
<evidence type="ECO:0000313" key="3">
    <source>
        <dbReference type="Proteomes" id="UP000038009"/>
    </source>
</evidence>
<dbReference type="OMA" id="EWNSSEN"/>
<evidence type="ECO:0000256" key="1">
    <source>
        <dbReference type="SAM" id="MobiDB-lite"/>
    </source>
</evidence>
<keyword evidence="3" id="KW-1185">Reference proteome</keyword>
<organism evidence="2 3">
    <name type="scientific">Leptomonas seymouri</name>
    <dbReference type="NCBI Taxonomy" id="5684"/>
    <lineage>
        <taxon>Eukaryota</taxon>
        <taxon>Discoba</taxon>
        <taxon>Euglenozoa</taxon>
        <taxon>Kinetoplastea</taxon>
        <taxon>Metakinetoplastina</taxon>
        <taxon>Trypanosomatida</taxon>
        <taxon>Trypanosomatidae</taxon>
        <taxon>Leishmaniinae</taxon>
        <taxon>Leptomonas</taxon>
    </lineage>
</organism>
<feature type="region of interest" description="Disordered" evidence="1">
    <location>
        <begin position="1"/>
        <end position="22"/>
    </location>
</feature>
<name>A0A0N1ICH3_LEPSE</name>
<comment type="caution">
    <text evidence="2">The sequence shown here is derived from an EMBL/GenBank/DDBJ whole genome shotgun (WGS) entry which is preliminary data.</text>
</comment>
<reference evidence="2 3" key="1">
    <citation type="journal article" date="2015" name="PLoS Pathog.">
        <title>Leptomonas seymouri: Adaptations to the Dixenous Life Cycle Analyzed by Genome Sequencing, Transcriptome Profiling and Co-infection with Leishmania donovani.</title>
        <authorList>
            <person name="Kraeva N."/>
            <person name="Butenko A."/>
            <person name="Hlavacova J."/>
            <person name="Kostygov A."/>
            <person name="Myskova J."/>
            <person name="Grybchuk D."/>
            <person name="Lestinova T."/>
            <person name="Votypka J."/>
            <person name="Volf P."/>
            <person name="Opperdoes F."/>
            <person name="Flegontov P."/>
            <person name="Lukes J."/>
            <person name="Yurchenko V."/>
        </authorList>
    </citation>
    <scope>NUCLEOTIDE SEQUENCE [LARGE SCALE GENOMIC DNA]</scope>
    <source>
        <strain evidence="2 3">ATCC 30220</strain>
    </source>
</reference>
<evidence type="ECO:0008006" key="4">
    <source>
        <dbReference type="Google" id="ProtNLM"/>
    </source>
</evidence>
<sequence>MSKDGVLQEAPGSLIDGTDEGCRSPINSADDALLIEMDEFFSLGKNTDRIRRFIEENDGTLSLVATGGGCDTNSRAGMQLYQLFQHFVKLIEDIVGDFVASREQNESDILPSLVTAIKKEWNSSENAYRLLSTSYIAASLDYSVFLEFAEDLYGNLHYSMVLDDEHLESAECSGSGYGFDDAQNTEGNDPARL</sequence>
<dbReference type="OrthoDB" id="240947at2759"/>
<gene>
    <name evidence="2" type="ORF">ABL78_0194</name>
</gene>
<protein>
    <recommendedName>
        <fullName evidence="4">BART domain-containing protein</fullName>
    </recommendedName>
</protein>